<dbReference type="AlphaFoldDB" id="A0A160THE3"/>
<dbReference type="SUPFAM" id="SSF52540">
    <property type="entry name" value="P-loop containing nucleoside triphosphate hydrolases"/>
    <property type="match status" value="1"/>
</dbReference>
<name>A0A160THE3_9ZZZZ</name>
<sequence length="344" mass="37730">MIRVHLITGFLGVGKTTAILDVLANKPSQQKWAVLVNEFGEVGVDGTILAAQGAVVKEVPGGCLCCVSGLPFQMGLNLLIARENPDVILIEPTGLGHPRNILNMLAAEHYQSILELGATICLLDPRHLSQPRYTSNDVFKDQLQVADVLVANKTELTSPADKSAFDTLLERSQPPKAASYWTTQGHFDLSCLELAANPQRRVQFRPATNISTTPLANPSAPEVNVQETSGLVDASNSILALEEGQDIRRLENQGDGYFSVGWLLSGNWQFSLAELRHWLNTLNLQRAKGLLRTDQGYYVLNWRDGALTEMPTRALEESRIELIHDAALSADELERALLACRINS</sequence>
<gene>
    <name evidence="2" type="ORF">MGWOODY_Tha387</name>
</gene>
<dbReference type="EMBL" id="CZQC01000073">
    <property type="protein sequence ID" value="CUS43037.1"/>
    <property type="molecule type" value="Genomic_DNA"/>
</dbReference>
<dbReference type="InterPro" id="IPR003495">
    <property type="entry name" value="CobW/HypB/UreG_nucleotide-bd"/>
</dbReference>
<reference evidence="2" key="1">
    <citation type="submission" date="2015-10" db="EMBL/GenBank/DDBJ databases">
        <authorList>
            <person name="Gilbert D.G."/>
        </authorList>
    </citation>
    <scope>NUCLEOTIDE SEQUENCE</scope>
</reference>
<organism evidence="2">
    <name type="scientific">hydrothermal vent metagenome</name>
    <dbReference type="NCBI Taxonomy" id="652676"/>
    <lineage>
        <taxon>unclassified sequences</taxon>
        <taxon>metagenomes</taxon>
        <taxon>ecological metagenomes</taxon>
    </lineage>
</organism>
<dbReference type="GO" id="GO:0005737">
    <property type="term" value="C:cytoplasm"/>
    <property type="evidence" value="ECO:0007669"/>
    <property type="project" value="TreeGrafter"/>
</dbReference>
<dbReference type="PANTHER" id="PTHR13748:SF46">
    <property type="entry name" value="ZINC CHAPERONE YEIR"/>
    <property type="match status" value="1"/>
</dbReference>
<dbReference type="InterPro" id="IPR051316">
    <property type="entry name" value="Zinc-reg_GTPase_activator"/>
</dbReference>
<proteinExistence type="predicted"/>
<dbReference type="InterPro" id="IPR027417">
    <property type="entry name" value="P-loop_NTPase"/>
</dbReference>
<dbReference type="Gene3D" id="3.40.50.300">
    <property type="entry name" value="P-loop containing nucleotide triphosphate hydrolases"/>
    <property type="match status" value="1"/>
</dbReference>
<dbReference type="PANTHER" id="PTHR13748">
    <property type="entry name" value="COBW-RELATED"/>
    <property type="match status" value="1"/>
</dbReference>
<feature type="domain" description="CobW/HypB/UreG nucleotide-binding" evidence="1">
    <location>
        <begin position="4"/>
        <end position="173"/>
    </location>
</feature>
<dbReference type="CDD" id="cd03112">
    <property type="entry name" value="CobW-like"/>
    <property type="match status" value="1"/>
</dbReference>
<evidence type="ECO:0000313" key="2">
    <source>
        <dbReference type="EMBL" id="CUS43037.1"/>
    </source>
</evidence>
<evidence type="ECO:0000259" key="1">
    <source>
        <dbReference type="Pfam" id="PF02492"/>
    </source>
</evidence>
<protein>
    <submittedName>
        <fullName evidence="2">Metal chaperone, involved in Zn homeostasis, GTPase of COG0523 family</fullName>
    </submittedName>
</protein>
<accession>A0A160THE3</accession>
<dbReference type="Pfam" id="PF02492">
    <property type="entry name" value="cobW"/>
    <property type="match status" value="1"/>
</dbReference>